<evidence type="ECO:0000256" key="1">
    <source>
        <dbReference type="ARBA" id="ARBA00023115"/>
    </source>
</evidence>
<dbReference type="OrthoDB" id="650847at2"/>
<proteinExistence type="predicted"/>
<dbReference type="InterPro" id="IPR029063">
    <property type="entry name" value="SAM-dependent_MTases_sf"/>
</dbReference>
<dbReference type="EMBL" id="PQVG01000010">
    <property type="protein sequence ID" value="POY36879.1"/>
    <property type="molecule type" value="Genomic_DNA"/>
</dbReference>
<evidence type="ECO:0000313" key="2">
    <source>
        <dbReference type="EMBL" id="POY36879.1"/>
    </source>
</evidence>
<organism evidence="2 3">
    <name type="scientific">Flavobacterium alvei</name>
    <dbReference type="NCBI Taxonomy" id="2080416"/>
    <lineage>
        <taxon>Bacteria</taxon>
        <taxon>Pseudomonadati</taxon>
        <taxon>Bacteroidota</taxon>
        <taxon>Flavobacteriia</taxon>
        <taxon>Flavobacteriales</taxon>
        <taxon>Flavobacteriaceae</taxon>
        <taxon>Flavobacterium</taxon>
    </lineage>
</organism>
<comment type="caution">
    <text evidence="2">The sequence shown here is derived from an EMBL/GenBank/DDBJ whole genome shotgun (WGS) entry which is preliminary data.</text>
</comment>
<dbReference type="CDD" id="cd02440">
    <property type="entry name" value="AdoMet_MTases"/>
    <property type="match status" value="1"/>
</dbReference>
<evidence type="ECO:0000313" key="3">
    <source>
        <dbReference type="Proteomes" id="UP000237310"/>
    </source>
</evidence>
<dbReference type="GO" id="GO:0006596">
    <property type="term" value="P:polyamine biosynthetic process"/>
    <property type="evidence" value="ECO:0007669"/>
    <property type="project" value="UniProtKB-KW"/>
</dbReference>
<dbReference type="Pfam" id="PF01564">
    <property type="entry name" value="Spermine_synth"/>
    <property type="match status" value="1"/>
</dbReference>
<name>A0A2S5A3J2_9FLAO</name>
<keyword evidence="1" id="KW-0620">Polyamine biosynthesis</keyword>
<dbReference type="RefSeq" id="WP_103807026.1">
    <property type="nucleotide sequence ID" value="NZ_CAKZGH010000028.1"/>
</dbReference>
<dbReference type="Gene3D" id="3.40.50.150">
    <property type="entry name" value="Vaccinia Virus protein VP39"/>
    <property type="match status" value="1"/>
</dbReference>
<dbReference type="AlphaFoldDB" id="A0A2S5A3J2"/>
<dbReference type="Proteomes" id="UP000237310">
    <property type="component" value="Unassembled WGS sequence"/>
</dbReference>
<keyword evidence="3" id="KW-1185">Reference proteome</keyword>
<dbReference type="SUPFAM" id="SSF53335">
    <property type="entry name" value="S-adenosyl-L-methionine-dependent methyltransferases"/>
    <property type="match status" value="1"/>
</dbReference>
<protein>
    <submittedName>
        <fullName evidence="2">Spermidine synthase</fullName>
    </submittedName>
</protein>
<accession>A0A2S5A3J2</accession>
<reference evidence="2 3" key="1">
    <citation type="submission" date="2018-01" db="EMBL/GenBank/DDBJ databases">
        <authorList>
            <person name="Gaut B.S."/>
            <person name="Morton B.R."/>
            <person name="Clegg M.T."/>
            <person name="Duvall M.R."/>
        </authorList>
    </citation>
    <scope>NUCLEOTIDE SEQUENCE [LARGE SCALE GENOMIC DNA]</scope>
    <source>
        <strain evidence="2 3">HR-AY</strain>
    </source>
</reference>
<dbReference type="PANTHER" id="PTHR43317:SF1">
    <property type="entry name" value="THERMOSPERMINE SYNTHASE ACAULIS5"/>
    <property type="match status" value="1"/>
</dbReference>
<sequence length="220" mass="25598">MLKKLFSFLLPVTIFKQNSTLSKTLEVTWTDGKLVLDSENTNYSYGNLQRILRKGLRIIGFEKIKSMQKILVLGVAGGSVIRTLVDEIKFEGQITGVEIDKNIIDIANKYFQLNEIPNLEIIFDDASKFVLKTTETFDLIIIDVFQDTKMPDFLFEFFFINKICFLLNPKGHILFNTMLLNKQQRELNLDYVKNFDPKKYTVTLYNKMEKTNELILIESK</sequence>
<dbReference type="PANTHER" id="PTHR43317">
    <property type="entry name" value="THERMOSPERMINE SYNTHASE ACAULIS5"/>
    <property type="match status" value="1"/>
</dbReference>
<gene>
    <name evidence="2" type="ORF">C3L50_15130</name>
</gene>